<feature type="domain" description="UspA" evidence="2">
    <location>
        <begin position="13"/>
        <end position="151"/>
    </location>
</feature>
<dbReference type="PANTHER" id="PTHR46268:SF6">
    <property type="entry name" value="UNIVERSAL STRESS PROTEIN UP12"/>
    <property type="match status" value="1"/>
</dbReference>
<organism evidence="3 4">
    <name type="scientific">Pseudonocardia halophobica</name>
    <dbReference type="NCBI Taxonomy" id="29401"/>
    <lineage>
        <taxon>Bacteria</taxon>
        <taxon>Bacillati</taxon>
        <taxon>Actinomycetota</taxon>
        <taxon>Actinomycetes</taxon>
        <taxon>Pseudonocardiales</taxon>
        <taxon>Pseudonocardiaceae</taxon>
        <taxon>Pseudonocardia</taxon>
    </lineage>
</organism>
<protein>
    <submittedName>
        <fullName evidence="3">Universal stress protein A</fullName>
    </submittedName>
</protein>
<reference evidence="3" key="2">
    <citation type="submission" date="2023-01" db="EMBL/GenBank/DDBJ databases">
        <authorList>
            <person name="Sun Q."/>
            <person name="Evtushenko L."/>
        </authorList>
    </citation>
    <scope>NUCLEOTIDE SEQUENCE</scope>
    <source>
        <strain evidence="3">VKM Ac-1069</strain>
    </source>
</reference>
<evidence type="ECO:0000313" key="4">
    <source>
        <dbReference type="Proteomes" id="UP001143463"/>
    </source>
</evidence>
<keyword evidence="4" id="KW-1185">Reference proteome</keyword>
<reference evidence="3" key="1">
    <citation type="journal article" date="2014" name="Int. J. Syst. Evol. Microbiol.">
        <title>Complete genome sequence of Corynebacterium casei LMG S-19264T (=DSM 44701T), isolated from a smear-ripened cheese.</title>
        <authorList>
            <consortium name="US DOE Joint Genome Institute (JGI-PGF)"/>
            <person name="Walter F."/>
            <person name="Albersmeier A."/>
            <person name="Kalinowski J."/>
            <person name="Ruckert C."/>
        </authorList>
    </citation>
    <scope>NUCLEOTIDE SEQUENCE</scope>
    <source>
        <strain evidence="3">VKM Ac-1069</strain>
    </source>
</reference>
<dbReference type="PRINTS" id="PR01438">
    <property type="entry name" value="UNVRSLSTRESS"/>
</dbReference>
<name>A0A9W6UFT5_9PSEU</name>
<comment type="similarity">
    <text evidence="1">Belongs to the universal stress protein A family.</text>
</comment>
<dbReference type="Gene3D" id="3.40.50.620">
    <property type="entry name" value="HUPs"/>
    <property type="match status" value="1"/>
</dbReference>
<dbReference type="Proteomes" id="UP001143463">
    <property type="component" value="Unassembled WGS sequence"/>
</dbReference>
<dbReference type="CDD" id="cd00293">
    <property type="entry name" value="USP-like"/>
    <property type="match status" value="1"/>
</dbReference>
<dbReference type="InterPro" id="IPR006015">
    <property type="entry name" value="Universal_stress_UspA"/>
</dbReference>
<proteinExistence type="inferred from homology"/>
<evidence type="ECO:0000313" key="3">
    <source>
        <dbReference type="EMBL" id="GLL15728.1"/>
    </source>
</evidence>
<dbReference type="InterPro" id="IPR006016">
    <property type="entry name" value="UspA"/>
</dbReference>
<dbReference type="Pfam" id="PF00582">
    <property type="entry name" value="Usp"/>
    <property type="match status" value="1"/>
</dbReference>
<dbReference type="EMBL" id="BSFQ01000054">
    <property type="protein sequence ID" value="GLL15728.1"/>
    <property type="molecule type" value="Genomic_DNA"/>
</dbReference>
<evidence type="ECO:0000259" key="2">
    <source>
        <dbReference type="Pfam" id="PF00582"/>
    </source>
</evidence>
<dbReference type="RefSeq" id="WP_037050288.1">
    <property type="nucleotide sequence ID" value="NZ_BAAAUZ010000047.1"/>
</dbReference>
<dbReference type="AlphaFoldDB" id="A0A9W6UFT5"/>
<dbReference type="PANTHER" id="PTHR46268">
    <property type="entry name" value="STRESS RESPONSE PROTEIN NHAX"/>
    <property type="match status" value="1"/>
</dbReference>
<sequence>MSGGFEYGCDGPRAVVVGIDGSETGWRALHYAVGQARRQGGRVVAVYADRIPSVAFATAVPLAAAAVTDPQEDSLLQELRSGAEELGPQYGVEVAFEVVVGDPVPALTQVAERERADAILVGASVQAGHRLFGSVAVRVVRAGRWPVTVVP</sequence>
<accession>A0A9W6UFT5</accession>
<gene>
    <name evidence="3" type="ORF">GCM10017577_68820</name>
</gene>
<dbReference type="InterPro" id="IPR014729">
    <property type="entry name" value="Rossmann-like_a/b/a_fold"/>
</dbReference>
<comment type="caution">
    <text evidence="3">The sequence shown here is derived from an EMBL/GenBank/DDBJ whole genome shotgun (WGS) entry which is preliminary data.</text>
</comment>
<evidence type="ECO:0000256" key="1">
    <source>
        <dbReference type="ARBA" id="ARBA00008791"/>
    </source>
</evidence>
<dbReference type="SUPFAM" id="SSF52402">
    <property type="entry name" value="Adenine nucleotide alpha hydrolases-like"/>
    <property type="match status" value="1"/>
</dbReference>